<feature type="transmembrane region" description="Helical" evidence="2">
    <location>
        <begin position="61"/>
        <end position="85"/>
    </location>
</feature>
<feature type="region of interest" description="Disordered" evidence="1">
    <location>
        <begin position="425"/>
        <end position="489"/>
    </location>
</feature>
<dbReference type="AlphaFoldDB" id="A0A6A6JS74"/>
<reference evidence="4" key="1">
    <citation type="journal article" date="2020" name="Stud. Mycol.">
        <title>101 Dothideomycetes genomes: a test case for predicting lifestyles and emergence of pathogens.</title>
        <authorList>
            <person name="Haridas S."/>
            <person name="Albert R."/>
            <person name="Binder M."/>
            <person name="Bloem J."/>
            <person name="Labutti K."/>
            <person name="Salamov A."/>
            <person name="Andreopoulos B."/>
            <person name="Baker S."/>
            <person name="Barry K."/>
            <person name="Bills G."/>
            <person name="Bluhm B."/>
            <person name="Cannon C."/>
            <person name="Castanera R."/>
            <person name="Culley D."/>
            <person name="Daum C."/>
            <person name="Ezra D."/>
            <person name="Gonzalez J."/>
            <person name="Henrissat B."/>
            <person name="Kuo A."/>
            <person name="Liang C."/>
            <person name="Lipzen A."/>
            <person name="Lutzoni F."/>
            <person name="Magnuson J."/>
            <person name="Mondo S."/>
            <person name="Nolan M."/>
            <person name="Ohm R."/>
            <person name="Pangilinan J."/>
            <person name="Park H.-J."/>
            <person name="Ramirez L."/>
            <person name="Alfaro M."/>
            <person name="Sun H."/>
            <person name="Tritt A."/>
            <person name="Yoshinaga Y."/>
            <person name="Zwiers L.-H."/>
            <person name="Turgeon B."/>
            <person name="Goodwin S."/>
            <person name="Spatafora J."/>
            <person name="Crous P."/>
            <person name="Grigoriev I."/>
        </authorList>
    </citation>
    <scope>NUCLEOTIDE SEQUENCE</scope>
    <source>
        <strain evidence="4">CBS 379.55</strain>
    </source>
</reference>
<evidence type="ECO:0000313" key="5">
    <source>
        <dbReference type="Proteomes" id="UP000800097"/>
    </source>
</evidence>
<feature type="compositionally biased region" description="Polar residues" evidence="1">
    <location>
        <begin position="430"/>
        <end position="440"/>
    </location>
</feature>
<protein>
    <recommendedName>
        <fullName evidence="3">Rhodopsin domain-containing protein</fullName>
    </recommendedName>
</protein>
<sequence length="489" mass="54228">MLNGVAAALEKRRESPMGDRGMIVSVVSWILVVAMVFTLITRLTMKFVVIKKGRRFGLDDVFIVLAALFSVGQTAAVSMEAMHALGQHAADLTVEELRIFQKAEYAGCMLYIANMGCARISVCLLIMKILPGRIAKCAALGFAIFSGLWTFSGVMVTVFPCPFPQPWHFLGKQCIDVISFINYIGITNIVVEVILVIIPLVVWNIRLSAGRSISVSSVFLSRLSVVAAVVAQLVYFNRDVDPADVTYHHWRTALCVQIAQNLSIITACLPCLHPFILSVLSGAIKPDTLHFECTAPKKIKRYFKRSDPQFNSMSSQSSTQPMKEKQPAENYCHPLATYGLDRSSAHLNSQHFNRFPSTNTVPRPPSSEKREENVFMRCIDIPDSRPQSPASFPPPTTTTQGPDHDSPLPKSLCDIGVIPLAEWETEDSSLSDGGQPSEHSSASRRPRPNSDYVFSREKVISVPEANVMYEERGEWKRYPPPPPSRSGNR</sequence>
<dbReference type="InterPro" id="IPR049326">
    <property type="entry name" value="Rhodopsin_dom_fungi"/>
</dbReference>
<dbReference type="OrthoDB" id="3918601at2759"/>
<evidence type="ECO:0000259" key="3">
    <source>
        <dbReference type="Pfam" id="PF20684"/>
    </source>
</evidence>
<feature type="transmembrane region" description="Helical" evidence="2">
    <location>
        <begin position="139"/>
        <end position="160"/>
    </location>
</feature>
<evidence type="ECO:0000313" key="4">
    <source>
        <dbReference type="EMBL" id="KAF2279114.1"/>
    </source>
</evidence>
<feature type="transmembrane region" description="Helical" evidence="2">
    <location>
        <begin position="20"/>
        <end position="40"/>
    </location>
</feature>
<keyword evidence="2" id="KW-0812">Transmembrane</keyword>
<keyword evidence="5" id="KW-1185">Reference proteome</keyword>
<feature type="compositionally biased region" description="Polar residues" evidence="1">
    <location>
        <begin position="308"/>
        <end position="321"/>
    </location>
</feature>
<proteinExistence type="predicted"/>
<keyword evidence="2" id="KW-1133">Transmembrane helix</keyword>
<name>A0A6A6JS74_WESOR</name>
<gene>
    <name evidence="4" type="ORF">EI97DRAFT_440579</name>
</gene>
<dbReference type="PANTHER" id="PTHR38794">
    <property type="entry name" value="INTEGRAL MEMBRANE PROTEIN"/>
    <property type="match status" value="1"/>
</dbReference>
<organism evidence="4 5">
    <name type="scientific">Westerdykella ornata</name>
    <dbReference type="NCBI Taxonomy" id="318751"/>
    <lineage>
        <taxon>Eukaryota</taxon>
        <taxon>Fungi</taxon>
        <taxon>Dikarya</taxon>
        <taxon>Ascomycota</taxon>
        <taxon>Pezizomycotina</taxon>
        <taxon>Dothideomycetes</taxon>
        <taxon>Pleosporomycetidae</taxon>
        <taxon>Pleosporales</taxon>
        <taxon>Sporormiaceae</taxon>
        <taxon>Westerdykella</taxon>
    </lineage>
</organism>
<feature type="compositionally biased region" description="Pro residues" evidence="1">
    <location>
        <begin position="478"/>
        <end position="489"/>
    </location>
</feature>
<feature type="region of interest" description="Disordered" evidence="1">
    <location>
        <begin position="350"/>
        <end position="412"/>
    </location>
</feature>
<evidence type="ECO:0000256" key="1">
    <source>
        <dbReference type="SAM" id="MobiDB-lite"/>
    </source>
</evidence>
<keyword evidence="2" id="KW-0472">Membrane</keyword>
<dbReference type="GeneID" id="54552815"/>
<evidence type="ECO:0000256" key="2">
    <source>
        <dbReference type="SAM" id="Phobius"/>
    </source>
</evidence>
<feature type="domain" description="Rhodopsin" evidence="3">
    <location>
        <begin position="50"/>
        <end position="276"/>
    </location>
</feature>
<feature type="transmembrane region" description="Helical" evidence="2">
    <location>
        <begin position="215"/>
        <end position="236"/>
    </location>
</feature>
<feature type="region of interest" description="Disordered" evidence="1">
    <location>
        <begin position="308"/>
        <end position="328"/>
    </location>
</feature>
<accession>A0A6A6JS74</accession>
<dbReference type="PANTHER" id="PTHR38794:SF1">
    <property type="entry name" value="INTEGRAL MEMBRANE PROTEIN"/>
    <property type="match status" value="1"/>
</dbReference>
<dbReference type="Pfam" id="PF20684">
    <property type="entry name" value="Fung_rhodopsin"/>
    <property type="match status" value="1"/>
</dbReference>
<feature type="compositionally biased region" description="Polar residues" evidence="1">
    <location>
        <begin position="350"/>
        <end position="361"/>
    </location>
</feature>
<dbReference type="Proteomes" id="UP000800097">
    <property type="component" value="Unassembled WGS sequence"/>
</dbReference>
<feature type="transmembrane region" description="Helical" evidence="2">
    <location>
        <begin position="105"/>
        <end position="127"/>
    </location>
</feature>
<dbReference type="EMBL" id="ML986487">
    <property type="protein sequence ID" value="KAF2279114.1"/>
    <property type="molecule type" value="Genomic_DNA"/>
</dbReference>
<dbReference type="RefSeq" id="XP_033656653.1">
    <property type="nucleotide sequence ID" value="XM_033799640.1"/>
</dbReference>
<feature type="transmembrane region" description="Helical" evidence="2">
    <location>
        <begin position="180"/>
        <end position="203"/>
    </location>
</feature>